<keyword evidence="2" id="KW-1185">Reference proteome</keyword>
<proteinExistence type="predicted"/>
<accession>A0AAE1XUH8</accession>
<reference evidence="1" key="2">
    <citation type="journal article" date="2024" name="Plant">
        <title>Genomic evolution and insights into agronomic trait innovations of Sesamum species.</title>
        <authorList>
            <person name="Miao H."/>
            <person name="Wang L."/>
            <person name="Qu L."/>
            <person name="Liu H."/>
            <person name="Sun Y."/>
            <person name="Le M."/>
            <person name="Wang Q."/>
            <person name="Wei S."/>
            <person name="Zheng Y."/>
            <person name="Lin W."/>
            <person name="Duan Y."/>
            <person name="Cao H."/>
            <person name="Xiong S."/>
            <person name="Wang X."/>
            <person name="Wei L."/>
            <person name="Li C."/>
            <person name="Ma Q."/>
            <person name="Ju M."/>
            <person name="Zhao R."/>
            <person name="Li G."/>
            <person name="Mu C."/>
            <person name="Tian Q."/>
            <person name="Mei H."/>
            <person name="Zhang T."/>
            <person name="Gao T."/>
            <person name="Zhang H."/>
        </authorList>
    </citation>
    <scope>NUCLEOTIDE SEQUENCE</scope>
    <source>
        <strain evidence="1">3651</strain>
    </source>
</reference>
<dbReference type="EMBL" id="JACGWO010000009">
    <property type="protein sequence ID" value="KAK4417793.1"/>
    <property type="molecule type" value="Genomic_DNA"/>
</dbReference>
<organism evidence="1 2">
    <name type="scientific">Sesamum alatum</name>
    <dbReference type="NCBI Taxonomy" id="300844"/>
    <lineage>
        <taxon>Eukaryota</taxon>
        <taxon>Viridiplantae</taxon>
        <taxon>Streptophyta</taxon>
        <taxon>Embryophyta</taxon>
        <taxon>Tracheophyta</taxon>
        <taxon>Spermatophyta</taxon>
        <taxon>Magnoliopsida</taxon>
        <taxon>eudicotyledons</taxon>
        <taxon>Gunneridae</taxon>
        <taxon>Pentapetalae</taxon>
        <taxon>asterids</taxon>
        <taxon>lamiids</taxon>
        <taxon>Lamiales</taxon>
        <taxon>Pedaliaceae</taxon>
        <taxon>Sesamum</taxon>
    </lineage>
</organism>
<protein>
    <submittedName>
        <fullName evidence="1">Uncharacterized protein</fullName>
    </submittedName>
</protein>
<name>A0AAE1XUH8_9LAMI</name>
<sequence length="115" mass="13250">MFLSIAKFRAKQNSKLQAPENFCEESRSKTRFYVDKPTIQRYSIGAEPRFHHRKLDPAVLTWKHAREYTCVQQEDSTWNQAGEIASIILAPPLYSAQFGGFLSASFPFFPPNYSN</sequence>
<evidence type="ECO:0000313" key="2">
    <source>
        <dbReference type="Proteomes" id="UP001293254"/>
    </source>
</evidence>
<evidence type="ECO:0000313" key="1">
    <source>
        <dbReference type="EMBL" id="KAK4417793.1"/>
    </source>
</evidence>
<dbReference type="Proteomes" id="UP001293254">
    <property type="component" value="Unassembled WGS sequence"/>
</dbReference>
<reference evidence="1" key="1">
    <citation type="submission" date="2020-06" db="EMBL/GenBank/DDBJ databases">
        <authorList>
            <person name="Li T."/>
            <person name="Hu X."/>
            <person name="Zhang T."/>
            <person name="Song X."/>
            <person name="Zhang H."/>
            <person name="Dai N."/>
            <person name="Sheng W."/>
            <person name="Hou X."/>
            <person name="Wei L."/>
        </authorList>
    </citation>
    <scope>NUCLEOTIDE SEQUENCE</scope>
    <source>
        <strain evidence="1">3651</strain>
        <tissue evidence="1">Leaf</tissue>
    </source>
</reference>
<comment type="caution">
    <text evidence="1">The sequence shown here is derived from an EMBL/GenBank/DDBJ whole genome shotgun (WGS) entry which is preliminary data.</text>
</comment>
<gene>
    <name evidence="1" type="ORF">Salat_2192000</name>
</gene>
<dbReference type="AlphaFoldDB" id="A0AAE1XUH8"/>